<dbReference type="InterPro" id="IPR027417">
    <property type="entry name" value="P-loop_NTPase"/>
</dbReference>
<dbReference type="EMBL" id="JBHSRF010000012">
    <property type="protein sequence ID" value="MFC6081863.1"/>
    <property type="molecule type" value="Genomic_DNA"/>
</dbReference>
<protein>
    <submittedName>
        <fullName evidence="7">ABC transporter ATP-binding protein</fullName>
    </submittedName>
</protein>
<dbReference type="PROSITE" id="PS00211">
    <property type="entry name" value="ABC_TRANSPORTER_1"/>
    <property type="match status" value="2"/>
</dbReference>
<dbReference type="CDD" id="cd03225">
    <property type="entry name" value="ABC_cobalt_CbiO_domain1"/>
    <property type="match status" value="2"/>
</dbReference>
<feature type="region of interest" description="Disordered" evidence="5">
    <location>
        <begin position="526"/>
        <end position="552"/>
    </location>
</feature>
<dbReference type="Proteomes" id="UP001596137">
    <property type="component" value="Unassembled WGS sequence"/>
</dbReference>
<keyword evidence="3" id="KW-0547">Nucleotide-binding</keyword>
<dbReference type="SUPFAM" id="SSF52540">
    <property type="entry name" value="P-loop containing nucleoside triphosphate hydrolases"/>
    <property type="match status" value="2"/>
</dbReference>
<dbReference type="RefSeq" id="WP_380750679.1">
    <property type="nucleotide sequence ID" value="NZ_JBHSRF010000012.1"/>
</dbReference>
<evidence type="ECO:0000256" key="2">
    <source>
        <dbReference type="ARBA" id="ARBA00022448"/>
    </source>
</evidence>
<comment type="similarity">
    <text evidence="1">Belongs to the ABC transporter superfamily.</text>
</comment>
<comment type="caution">
    <text evidence="7">The sequence shown here is derived from an EMBL/GenBank/DDBJ whole genome shotgun (WGS) entry which is preliminary data.</text>
</comment>
<dbReference type="PANTHER" id="PTHR43553:SF24">
    <property type="entry name" value="ENERGY-COUPLING FACTOR TRANSPORTER ATP-BINDING PROTEIN ECFA1"/>
    <property type="match status" value="1"/>
</dbReference>
<evidence type="ECO:0000256" key="3">
    <source>
        <dbReference type="ARBA" id="ARBA00022741"/>
    </source>
</evidence>
<gene>
    <name evidence="7" type="ORF">ACFP1K_11905</name>
</gene>
<proteinExistence type="inferred from homology"/>
<evidence type="ECO:0000313" key="8">
    <source>
        <dbReference type="Proteomes" id="UP001596137"/>
    </source>
</evidence>
<feature type="domain" description="ABC transporter" evidence="6">
    <location>
        <begin position="274"/>
        <end position="508"/>
    </location>
</feature>
<keyword evidence="8" id="KW-1185">Reference proteome</keyword>
<dbReference type="InterPro" id="IPR050095">
    <property type="entry name" value="ECF_ABC_transporter_ATP-bd"/>
</dbReference>
<accession>A0ABW1NFY0</accession>
<keyword evidence="2" id="KW-0813">Transport</keyword>
<feature type="compositionally biased region" description="Polar residues" evidence="5">
    <location>
        <begin position="543"/>
        <end position="552"/>
    </location>
</feature>
<name>A0ABW1NFY0_9ACTN</name>
<evidence type="ECO:0000256" key="1">
    <source>
        <dbReference type="ARBA" id="ARBA00005417"/>
    </source>
</evidence>
<dbReference type="Gene3D" id="3.40.50.300">
    <property type="entry name" value="P-loop containing nucleotide triphosphate hydrolases"/>
    <property type="match status" value="2"/>
</dbReference>
<evidence type="ECO:0000313" key="7">
    <source>
        <dbReference type="EMBL" id="MFC6081863.1"/>
    </source>
</evidence>
<evidence type="ECO:0000256" key="5">
    <source>
        <dbReference type="SAM" id="MobiDB-lite"/>
    </source>
</evidence>
<feature type="domain" description="ABC transporter" evidence="6">
    <location>
        <begin position="7"/>
        <end position="245"/>
    </location>
</feature>
<reference evidence="8" key="1">
    <citation type="journal article" date="2019" name="Int. J. Syst. Evol. Microbiol.">
        <title>The Global Catalogue of Microorganisms (GCM) 10K type strain sequencing project: providing services to taxonomists for standard genome sequencing and annotation.</title>
        <authorList>
            <consortium name="The Broad Institute Genomics Platform"/>
            <consortium name="The Broad Institute Genome Sequencing Center for Infectious Disease"/>
            <person name="Wu L."/>
            <person name="Ma J."/>
        </authorList>
    </citation>
    <scope>NUCLEOTIDE SEQUENCE [LARGE SCALE GENOMIC DNA]</scope>
    <source>
        <strain evidence="8">JCM 30346</strain>
    </source>
</reference>
<dbReference type="InterPro" id="IPR015856">
    <property type="entry name" value="ABC_transpr_CbiO/EcfA_su"/>
</dbReference>
<evidence type="ECO:0000256" key="4">
    <source>
        <dbReference type="ARBA" id="ARBA00022840"/>
    </source>
</evidence>
<dbReference type="PANTHER" id="PTHR43553">
    <property type="entry name" value="HEAVY METAL TRANSPORTER"/>
    <property type="match status" value="1"/>
</dbReference>
<dbReference type="PROSITE" id="PS50893">
    <property type="entry name" value="ABC_TRANSPORTER_2"/>
    <property type="match status" value="2"/>
</dbReference>
<sequence>MTTLIEVRDAGVRYLSTGLPALGPVSLTVRPGDLTLVSGPSGCGKSTLLRLINGLIPHSYRAEITGEVLIGGRPAAGRSIRDLSAVVGTLLQDPRTQIVGTTVASEIAFGPENLGLPRAEIRRRIDEVAARVGVTHLLDRPTAGLSGGELQMVAFAGVLAMRPQVVIVDEPLANLDPAAGLRLMGEIRRFVDEGGAAVVVEHRVEEILDSGPTEVLYLDDGVARYQGPVDGFLRVAPIGQVKLPFGTLVSRAAELPPTPAPPPRAAAPGPEPRLEYRAASLGYGTRTVLSGVDLALGATERVAVLGPNGAGKSTLLRAAVLLIAAQRGEVLVDGSPIAERSVLSLATTFGYVFQHPGQALFSPTVRQELAFGPRNLGWDAERIAEESSQVLRAMLLDREKDILDRPPRTLSFGQQRRLTVALALAMRPRTLVLDEPTAGQDLRTTTEFMGHALAAGSVESVYFITHDVDLALTYADRVVVVDDGRVVADGTPAALARAKDVWAGAGLRATSLVRAIRDHLPEAGTLPHPFDLARGLPPHKRSNPSPQEGTIP</sequence>
<dbReference type="SMART" id="SM00382">
    <property type="entry name" value="AAA"/>
    <property type="match status" value="2"/>
</dbReference>
<dbReference type="InterPro" id="IPR017871">
    <property type="entry name" value="ABC_transporter-like_CS"/>
</dbReference>
<dbReference type="Pfam" id="PF00005">
    <property type="entry name" value="ABC_tran"/>
    <property type="match status" value="2"/>
</dbReference>
<keyword evidence="4 7" id="KW-0067">ATP-binding</keyword>
<dbReference type="GO" id="GO:0005524">
    <property type="term" value="F:ATP binding"/>
    <property type="evidence" value="ECO:0007669"/>
    <property type="project" value="UniProtKB-KW"/>
</dbReference>
<organism evidence="7 8">
    <name type="scientific">Sphaerisporangium aureirubrum</name>
    <dbReference type="NCBI Taxonomy" id="1544736"/>
    <lineage>
        <taxon>Bacteria</taxon>
        <taxon>Bacillati</taxon>
        <taxon>Actinomycetota</taxon>
        <taxon>Actinomycetes</taxon>
        <taxon>Streptosporangiales</taxon>
        <taxon>Streptosporangiaceae</taxon>
        <taxon>Sphaerisporangium</taxon>
    </lineage>
</organism>
<dbReference type="InterPro" id="IPR003593">
    <property type="entry name" value="AAA+_ATPase"/>
</dbReference>
<evidence type="ECO:0000259" key="6">
    <source>
        <dbReference type="PROSITE" id="PS50893"/>
    </source>
</evidence>
<dbReference type="InterPro" id="IPR003439">
    <property type="entry name" value="ABC_transporter-like_ATP-bd"/>
</dbReference>